<dbReference type="OrthoDB" id="9781005at2"/>
<sequence length="309" mass="37357">MKISITEEIKYRQRVVEYAIKHNNNADAARRYDTSRQQVQRWRKKYDGTILSLANKSRRPHSHPNQHTEDEIEIIREKYRYHKHEGLGQVYRKCRDAGYKRSYESMCKQIKKLKEYEKPRNVSYPKSKYKPLEGRYPGEFVEIDVKYVPLECIGFKSNYQRYYQITAIDLYSRKRVLKIVNENSTYETSNMLKTLEEEFGFKIKTVQTDNGREFCNDRGRKESLFEKSLRQLGIKYIRTRPYSPWQNGVVERSHKIDNELFYSRRRFKSEKEMYKSFQRYSVRTNNIARRVLGFKTPNEMVEDYMARVA</sequence>
<dbReference type="InterPro" id="IPR009057">
    <property type="entry name" value="Homeodomain-like_sf"/>
</dbReference>
<dbReference type="GO" id="GO:0003676">
    <property type="term" value="F:nucleic acid binding"/>
    <property type="evidence" value="ECO:0007669"/>
    <property type="project" value="InterPro"/>
</dbReference>
<evidence type="ECO:0000313" key="4">
    <source>
        <dbReference type="Proteomes" id="UP000237947"/>
    </source>
</evidence>
<name>A0A2S0KMY8_9FIRM</name>
<dbReference type="PANTHER" id="PTHR35004">
    <property type="entry name" value="TRANSPOSASE RV3428C-RELATED"/>
    <property type="match status" value="1"/>
</dbReference>
<reference evidence="4" key="1">
    <citation type="submission" date="2018-02" db="EMBL/GenBank/DDBJ databases">
        <authorList>
            <person name="Holder M.E."/>
            <person name="Ajami N.J."/>
            <person name="Petrosino J.F."/>
        </authorList>
    </citation>
    <scope>NUCLEOTIDE SEQUENCE [LARGE SCALE GENOMIC DNA]</scope>
    <source>
        <strain evidence="4">CCUG 47711</strain>
    </source>
</reference>
<dbReference type="RefSeq" id="WP_106011804.1">
    <property type="nucleotide sequence ID" value="NZ_CP027226.1"/>
</dbReference>
<dbReference type="InterPro" id="IPR055247">
    <property type="entry name" value="InsJ-like_HTH"/>
</dbReference>
<organism evidence="3 4">
    <name type="scientific">Fastidiosipila sanguinis</name>
    <dbReference type="NCBI Taxonomy" id="236753"/>
    <lineage>
        <taxon>Bacteria</taxon>
        <taxon>Bacillati</taxon>
        <taxon>Bacillota</taxon>
        <taxon>Clostridia</taxon>
        <taxon>Eubacteriales</taxon>
        <taxon>Oscillospiraceae</taxon>
        <taxon>Fastidiosipila</taxon>
    </lineage>
</organism>
<dbReference type="EMBL" id="CP027226">
    <property type="protein sequence ID" value="AVM41816.1"/>
    <property type="molecule type" value="Genomic_DNA"/>
</dbReference>
<evidence type="ECO:0000259" key="1">
    <source>
        <dbReference type="PROSITE" id="PS50994"/>
    </source>
</evidence>
<evidence type="ECO:0000313" key="2">
    <source>
        <dbReference type="EMBL" id="AVM41816.1"/>
    </source>
</evidence>
<reference evidence="3" key="2">
    <citation type="submission" date="2018-02" db="EMBL/GenBank/DDBJ databases">
        <authorList>
            <person name="Cohen D.B."/>
            <person name="Kent A.D."/>
        </authorList>
    </citation>
    <scope>NUCLEOTIDE SEQUENCE</scope>
    <source>
        <strain evidence="3">CCUG 47711</strain>
    </source>
</reference>
<dbReference type="Pfam" id="PF00665">
    <property type="entry name" value="rve"/>
    <property type="match status" value="1"/>
</dbReference>
<dbReference type="KEGG" id="fsa:C5Q98_03800"/>
<dbReference type="GO" id="GO:0015074">
    <property type="term" value="P:DNA integration"/>
    <property type="evidence" value="ECO:0007669"/>
    <property type="project" value="InterPro"/>
</dbReference>
<dbReference type="Gene3D" id="3.30.420.10">
    <property type="entry name" value="Ribonuclease H-like superfamily/Ribonuclease H"/>
    <property type="match status" value="1"/>
</dbReference>
<accession>A0A2S0KMY8</accession>
<dbReference type="PANTHER" id="PTHR35004:SF7">
    <property type="entry name" value="INTEGRASE PROTEIN"/>
    <property type="match status" value="1"/>
</dbReference>
<dbReference type="InterPro" id="IPR001584">
    <property type="entry name" value="Integrase_cat-core"/>
</dbReference>
<dbReference type="Pfam" id="PF13518">
    <property type="entry name" value="HTH_28"/>
    <property type="match status" value="1"/>
</dbReference>
<dbReference type="InterPro" id="IPR012337">
    <property type="entry name" value="RNaseH-like_sf"/>
</dbReference>
<dbReference type="AlphaFoldDB" id="A0A2S0KMY8"/>
<keyword evidence="4" id="KW-1185">Reference proteome</keyword>
<proteinExistence type="predicted"/>
<dbReference type="PROSITE" id="PS50994">
    <property type="entry name" value="INTEGRASE"/>
    <property type="match status" value="1"/>
</dbReference>
<feature type="domain" description="Integrase catalytic" evidence="1">
    <location>
        <begin position="133"/>
        <end position="305"/>
    </location>
</feature>
<dbReference type="Proteomes" id="UP000237947">
    <property type="component" value="Chromosome"/>
</dbReference>
<dbReference type="KEGG" id="fsa:C5Q98_00590"/>
<dbReference type="SUPFAM" id="SSF53098">
    <property type="entry name" value="Ribonuclease H-like"/>
    <property type="match status" value="1"/>
</dbReference>
<protein>
    <submittedName>
        <fullName evidence="3">IS481 family transposase</fullName>
    </submittedName>
</protein>
<gene>
    <name evidence="2" type="ORF">C5Q98_00590</name>
    <name evidence="3" type="ORF">C5Q98_03800</name>
</gene>
<dbReference type="EMBL" id="CP027226">
    <property type="protein sequence ID" value="AVM42401.1"/>
    <property type="molecule type" value="Genomic_DNA"/>
</dbReference>
<dbReference type="InterPro" id="IPR036397">
    <property type="entry name" value="RNaseH_sf"/>
</dbReference>
<evidence type="ECO:0000313" key="3">
    <source>
        <dbReference type="EMBL" id="AVM42401.1"/>
    </source>
</evidence>
<dbReference type="SUPFAM" id="SSF46689">
    <property type="entry name" value="Homeodomain-like"/>
    <property type="match status" value="1"/>
</dbReference>